<evidence type="ECO:0000256" key="1">
    <source>
        <dbReference type="SAM" id="MobiDB-lite"/>
    </source>
</evidence>
<feature type="chain" id="PRO_5013936386" description="Secreted protein" evidence="2">
    <location>
        <begin position="19"/>
        <end position="115"/>
    </location>
</feature>
<gene>
    <name evidence="3" type="ORF">AARAC_002760</name>
</gene>
<reference evidence="3 4" key="1">
    <citation type="submission" date="2017-05" db="EMBL/GenBank/DDBJ databases">
        <title>Genome sequence for an aflatoxigenic pathogen of Argentinian peanut, Aspergillus arachidicola.</title>
        <authorList>
            <person name="Moore G."/>
            <person name="Beltz S.B."/>
            <person name="Mack B.M."/>
        </authorList>
    </citation>
    <scope>NUCLEOTIDE SEQUENCE [LARGE SCALE GENOMIC DNA]</scope>
    <source>
        <strain evidence="3 4">CBS 117610</strain>
    </source>
</reference>
<protein>
    <recommendedName>
        <fullName evidence="5">Secreted protein</fullName>
    </recommendedName>
</protein>
<dbReference type="Proteomes" id="UP000231358">
    <property type="component" value="Unassembled WGS sequence"/>
</dbReference>
<evidence type="ECO:0000313" key="3">
    <source>
        <dbReference type="EMBL" id="PIG69609.1"/>
    </source>
</evidence>
<comment type="caution">
    <text evidence="3">The sequence shown here is derived from an EMBL/GenBank/DDBJ whole genome shotgun (WGS) entry which is preliminary data.</text>
</comment>
<name>A0A2G7EMS6_9EURO</name>
<keyword evidence="4" id="KW-1185">Reference proteome</keyword>
<sequence>MYLTKTIPMALLITLAVASSSPHLETRAYNSCQDAELGLSRAIAVFTSESNGLGAPRPKELSPLIQQLSTESQTIKKLCAQISGLLEKQHQNRVNSENKADKDAWLRKNDGKPNA</sequence>
<feature type="compositionally biased region" description="Basic and acidic residues" evidence="1">
    <location>
        <begin position="96"/>
        <end position="115"/>
    </location>
</feature>
<evidence type="ECO:0008006" key="5">
    <source>
        <dbReference type="Google" id="ProtNLM"/>
    </source>
</evidence>
<dbReference type="AlphaFoldDB" id="A0A2G7EMS6"/>
<evidence type="ECO:0000256" key="2">
    <source>
        <dbReference type="SAM" id="SignalP"/>
    </source>
</evidence>
<feature type="signal peptide" evidence="2">
    <location>
        <begin position="1"/>
        <end position="18"/>
    </location>
</feature>
<evidence type="ECO:0000313" key="4">
    <source>
        <dbReference type="Proteomes" id="UP000231358"/>
    </source>
</evidence>
<accession>A0A2G7EMS6</accession>
<organism evidence="3 4">
    <name type="scientific">Aspergillus arachidicola</name>
    <dbReference type="NCBI Taxonomy" id="656916"/>
    <lineage>
        <taxon>Eukaryota</taxon>
        <taxon>Fungi</taxon>
        <taxon>Dikarya</taxon>
        <taxon>Ascomycota</taxon>
        <taxon>Pezizomycotina</taxon>
        <taxon>Eurotiomycetes</taxon>
        <taxon>Eurotiomycetidae</taxon>
        <taxon>Eurotiales</taxon>
        <taxon>Aspergillaceae</taxon>
        <taxon>Aspergillus</taxon>
        <taxon>Aspergillus subgen. Circumdati</taxon>
    </lineage>
</organism>
<feature type="region of interest" description="Disordered" evidence="1">
    <location>
        <begin position="90"/>
        <end position="115"/>
    </location>
</feature>
<dbReference type="EMBL" id="NEXV01000720">
    <property type="protein sequence ID" value="PIG69609.1"/>
    <property type="molecule type" value="Genomic_DNA"/>
</dbReference>
<keyword evidence="2" id="KW-0732">Signal</keyword>
<proteinExistence type="predicted"/>